<reference evidence="2 3" key="2">
    <citation type="submission" date="2020-06" db="EMBL/GenBank/DDBJ databases">
        <title>Polyphasic characterization of a Rahnella strain isolated from tree sap.</title>
        <authorList>
            <person name="Kim I.S."/>
        </authorList>
    </citation>
    <scope>NUCLEOTIDE SEQUENCE [LARGE SCALE GENOMIC DNA]</scope>
    <source>
        <strain evidence="2 3">SAP-1</strain>
    </source>
</reference>
<reference evidence="2 3" key="1">
    <citation type="submission" date="2020-01" db="EMBL/GenBank/DDBJ databases">
        <authorList>
            <person name="Lee S.D."/>
        </authorList>
    </citation>
    <scope>NUCLEOTIDE SEQUENCE [LARGE SCALE GENOMIC DNA]</scope>
    <source>
        <strain evidence="2 3">SAP-1</strain>
    </source>
</reference>
<dbReference type="Proteomes" id="UP000585363">
    <property type="component" value="Unassembled WGS sequence"/>
</dbReference>
<accession>A0A848MLK5</accession>
<protein>
    <submittedName>
        <fullName evidence="2">Uncharacterized protein</fullName>
    </submittedName>
</protein>
<evidence type="ECO:0000256" key="1">
    <source>
        <dbReference type="SAM" id="MobiDB-lite"/>
    </source>
</evidence>
<feature type="region of interest" description="Disordered" evidence="1">
    <location>
        <begin position="219"/>
        <end position="240"/>
    </location>
</feature>
<evidence type="ECO:0000313" key="3">
    <source>
        <dbReference type="Proteomes" id="UP000585363"/>
    </source>
</evidence>
<name>A0A848MLK5_9GAMM</name>
<feature type="region of interest" description="Disordered" evidence="1">
    <location>
        <begin position="672"/>
        <end position="704"/>
    </location>
</feature>
<dbReference type="AlphaFoldDB" id="A0A848MLK5"/>
<comment type="caution">
    <text evidence="2">The sequence shown here is derived from an EMBL/GenBank/DDBJ whole genome shotgun (WGS) entry which is preliminary data.</text>
</comment>
<dbReference type="RefSeq" id="WP_169403811.1">
    <property type="nucleotide sequence ID" value="NZ_JAADJU010000007.1"/>
</dbReference>
<organism evidence="2 3">
    <name type="scientific">Rouxiella aceris</name>
    <dbReference type="NCBI Taxonomy" id="2703884"/>
    <lineage>
        <taxon>Bacteria</taxon>
        <taxon>Pseudomonadati</taxon>
        <taxon>Pseudomonadota</taxon>
        <taxon>Gammaproteobacteria</taxon>
        <taxon>Enterobacterales</taxon>
        <taxon>Yersiniaceae</taxon>
        <taxon>Rouxiella</taxon>
    </lineage>
</organism>
<feature type="region of interest" description="Disordered" evidence="1">
    <location>
        <begin position="1022"/>
        <end position="1059"/>
    </location>
</feature>
<gene>
    <name evidence="2" type="ORF">GW590_14735</name>
</gene>
<feature type="compositionally biased region" description="Acidic residues" evidence="1">
    <location>
        <begin position="1041"/>
        <end position="1059"/>
    </location>
</feature>
<evidence type="ECO:0000313" key="2">
    <source>
        <dbReference type="EMBL" id="NMP28116.1"/>
    </source>
</evidence>
<feature type="compositionally biased region" description="Basic and acidic residues" evidence="1">
    <location>
        <begin position="1022"/>
        <end position="1038"/>
    </location>
</feature>
<feature type="compositionally biased region" description="Polar residues" evidence="1">
    <location>
        <begin position="41"/>
        <end position="52"/>
    </location>
</feature>
<dbReference type="EMBL" id="JAADJU010000007">
    <property type="protein sequence ID" value="NMP28116.1"/>
    <property type="molecule type" value="Genomic_DNA"/>
</dbReference>
<proteinExistence type="predicted"/>
<feature type="region of interest" description="Disordered" evidence="1">
    <location>
        <begin position="25"/>
        <end position="53"/>
    </location>
</feature>
<keyword evidence="3" id="KW-1185">Reference proteome</keyword>
<feature type="compositionally biased region" description="Polar residues" evidence="1">
    <location>
        <begin position="680"/>
        <end position="693"/>
    </location>
</feature>
<sequence>MSLSPPSASNQNIFYLSANNNPAVPQKIDQLPSPQVAPTAPEQSTSNNTWTDTVGPHFLTRQADGRLHFAHVDNIALSAYALQSGERESRAVQDRPLGNNQLESVFNVSSKKTDPITGHQLQSTRRYLVQWREFPIQETWEKALIQPGYPPLKVVANPQNGGWTVEANDFLRTLAQNIYFYRGGPEAASLDKATGLRREGEMIWVDINGRLFPVAEQKKTVHITPPSSRSSLGTATGGQQKTLSQQVNEYFIKTPADKNIIDWPPLPVVRDRASGKWTPVLTPAHINSLLGLLGNAGLYGISQHTAPRQQSLPSGYTQLQVGNNTLRVANNTTVTLPGVSLPAAIHHRGRLPPVPLAWDNLHKRYYILSDPQSFTRPTYTERETWGIRLLVLGMMIRDPIHASVDLIKATLGDAAAQQRLGQLIQTGVSDQDNSTGGKFARGADNAFSTVFFNQSPKGAVATEVVSWITTAIGKALLNQELTAEEMLGSYQSLQNLRYTVETPVQGQGQIAGAKQSIPGVHWLESKVVDAPSLQQDWRYSNLWRHPDGKIYLKENDRQLQYLPLIEENSLTFSEWRPADKGEGRHFTKGTDGKLREMTADEMQAYRAEQPTAQELSQRNVQAITFSHRDGSLGRGYVEPGNNAVKGLYLFDPATRSFRLSGKSVDANGRVIGLAGGINPNERTSPQPGSSRQTEPAARQSAVDDYPPILNKELNHAELQEFYNMHYERDIIYARGRDALIESPRLRKAFEILKNISGEAASFTDNDFQKIAEKHFGKQNVATKAEAMKNIANNVWENFHKYYPGGEYEKLMSLVDFNAAESHAAAANIGGKNLAQPLLAFSKTDFSTERALPNLNAVETVFHEFTHMGQVNAITPNGVQRRFATHDFWYDNASQRNLPEYREIYYSNDAETISTTISEYVDIMTEQNISAQLTEEEFRKNILQTYKKIKHDPDELAFFQEGLRSALAALHIPMDWNQPFDRILESIIVDPEKRSAIAIFNAETVTQALADLYKDKFEEFFPPEEKHLPEPASDVERAPVTDSEDNDIDGFSDIEDSDAK</sequence>
<feature type="compositionally biased region" description="Polar residues" evidence="1">
    <location>
        <begin position="225"/>
        <end position="240"/>
    </location>
</feature>